<proteinExistence type="predicted"/>
<organism evidence="2 3">
    <name type="scientific">Anabarilius grahami</name>
    <name type="common">Kanglang fish</name>
    <name type="synonym">Barilius grahami</name>
    <dbReference type="NCBI Taxonomy" id="495550"/>
    <lineage>
        <taxon>Eukaryota</taxon>
        <taxon>Metazoa</taxon>
        <taxon>Chordata</taxon>
        <taxon>Craniata</taxon>
        <taxon>Vertebrata</taxon>
        <taxon>Euteleostomi</taxon>
        <taxon>Actinopterygii</taxon>
        <taxon>Neopterygii</taxon>
        <taxon>Teleostei</taxon>
        <taxon>Ostariophysi</taxon>
        <taxon>Cypriniformes</taxon>
        <taxon>Xenocyprididae</taxon>
        <taxon>Xenocypridinae</taxon>
        <taxon>Xenocypridinae incertae sedis</taxon>
        <taxon>Anabarilius</taxon>
    </lineage>
</organism>
<protein>
    <submittedName>
        <fullName evidence="2">Uncharacterized protein</fullName>
    </submittedName>
</protein>
<feature type="signal peptide" evidence="1">
    <location>
        <begin position="1"/>
        <end position="19"/>
    </location>
</feature>
<keyword evidence="3" id="KW-1185">Reference proteome</keyword>
<evidence type="ECO:0000313" key="2">
    <source>
        <dbReference type="EMBL" id="ROL41947.1"/>
    </source>
</evidence>
<reference evidence="2 3" key="1">
    <citation type="submission" date="2018-10" db="EMBL/GenBank/DDBJ databases">
        <title>Genome assembly for a Yunnan-Guizhou Plateau 3E fish, Anabarilius grahami (Regan), and its evolutionary and genetic applications.</title>
        <authorList>
            <person name="Jiang W."/>
        </authorList>
    </citation>
    <scope>NUCLEOTIDE SEQUENCE [LARGE SCALE GENOMIC DNA]</scope>
    <source>
        <strain evidence="2">AG-KIZ</strain>
        <tissue evidence="2">Muscle</tissue>
    </source>
</reference>
<comment type="caution">
    <text evidence="2">The sequence shown here is derived from an EMBL/GenBank/DDBJ whole genome shotgun (WGS) entry which is preliminary data.</text>
</comment>
<accession>A0A3N0Y703</accession>
<name>A0A3N0Y703_ANAGA</name>
<sequence length="86" mass="9725">MEMLCLLWLLVSLVRLSPALPVSQEPEESPADRRVTGCDTITGLGRALYPPYLQDTFINSEPSPAWKRTLEIVSHSRQVRSEDYHG</sequence>
<feature type="chain" id="PRO_5018084783" evidence="1">
    <location>
        <begin position="20"/>
        <end position="86"/>
    </location>
</feature>
<evidence type="ECO:0000313" key="3">
    <source>
        <dbReference type="Proteomes" id="UP000281406"/>
    </source>
</evidence>
<dbReference type="EMBL" id="RJVU01051187">
    <property type="protein sequence ID" value="ROL41947.1"/>
    <property type="molecule type" value="Genomic_DNA"/>
</dbReference>
<dbReference type="AlphaFoldDB" id="A0A3N0Y703"/>
<gene>
    <name evidence="2" type="ORF">DPX16_9210</name>
</gene>
<keyword evidence="1" id="KW-0732">Signal</keyword>
<evidence type="ECO:0000256" key="1">
    <source>
        <dbReference type="SAM" id="SignalP"/>
    </source>
</evidence>
<dbReference type="Proteomes" id="UP000281406">
    <property type="component" value="Unassembled WGS sequence"/>
</dbReference>